<evidence type="ECO:0000256" key="4">
    <source>
        <dbReference type="ARBA" id="ARBA00023004"/>
    </source>
</evidence>
<dbReference type="InterPro" id="IPR002401">
    <property type="entry name" value="Cyt_P450_E_grp-I"/>
</dbReference>
<dbReference type="GO" id="GO:0006629">
    <property type="term" value="P:lipid metabolic process"/>
    <property type="evidence" value="ECO:0007669"/>
    <property type="project" value="UniProtKB-ARBA"/>
</dbReference>
<evidence type="ECO:0000256" key="2">
    <source>
        <dbReference type="ARBA" id="ARBA00022723"/>
    </source>
</evidence>
<organism evidence="8 9">
    <name type="scientific">Funneliformis mosseae</name>
    <name type="common">Endomycorrhizal fungus</name>
    <name type="synonym">Glomus mosseae</name>
    <dbReference type="NCBI Taxonomy" id="27381"/>
    <lineage>
        <taxon>Eukaryota</taxon>
        <taxon>Fungi</taxon>
        <taxon>Fungi incertae sedis</taxon>
        <taxon>Mucoromycota</taxon>
        <taxon>Glomeromycotina</taxon>
        <taxon>Glomeromycetes</taxon>
        <taxon>Glomerales</taxon>
        <taxon>Glomeraceae</taxon>
        <taxon>Funneliformis</taxon>
    </lineage>
</organism>
<feature type="binding site" description="axial binding residue" evidence="5">
    <location>
        <position position="446"/>
    </location>
    <ligand>
        <name>heme</name>
        <dbReference type="ChEBI" id="CHEBI:30413"/>
    </ligand>
    <ligandPart>
        <name>Fe</name>
        <dbReference type="ChEBI" id="CHEBI:18248"/>
    </ligandPart>
</feature>
<gene>
    <name evidence="8" type="ORF">FMOSSE_LOCUS762</name>
</gene>
<protein>
    <submittedName>
        <fullName evidence="8">8104_t:CDS:1</fullName>
    </submittedName>
</protein>
<evidence type="ECO:0000256" key="5">
    <source>
        <dbReference type="PIRSR" id="PIRSR602401-1"/>
    </source>
</evidence>
<keyword evidence="5 6" id="KW-0349">Heme</keyword>
<keyword evidence="7" id="KW-1133">Transmembrane helix</keyword>
<keyword evidence="9" id="KW-1185">Reference proteome</keyword>
<keyword evidence="4 5" id="KW-0408">Iron</keyword>
<name>A0A9N8V6Y8_FUNMO</name>
<dbReference type="InterPro" id="IPR001128">
    <property type="entry name" value="Cyt_P450"/>
</dbReference>
<dbReference type="PROSITE" id="PS00086">
    <property type="entry name" value="CYTOCHROME_P450"/>
    <property type="match status" value="1"/>
</dbReference>
<comment type="caution">
    <text evidence="8">The sequence shown here is derived from an EMBL/GenBank/DDBJ whole genome shotgun (WGS) entry which is preliminary data.</text>
</comment>
<proteinExistence type="inferred from homology"/>
<dbReference type="GO" id="GO:0004497">
    <property type="term" value="F:monooxygenase activity"/>
    <property type="evidence" value="ECO:0007669"/>
    <property type="project" value="UniProtKB-KW"/>
</dbReference>
<reference evidence="8" key="1">
    <citation type="submission" date="2021-06" db="EMBL/GenBank/DDBJ databases">
        <authorList>
            <person name="Kallberg Y."/>
            <person name="Tangrot J."/>
            <person name="Rosling A."/>
        </authorList>
    </citation>
    <scope>NUCLEOTIDE SEQUENCE</scope>
    <source>
        <strain evidence="8">87-6 pot B 2015</strain>
    </source>
</reference>
<keyword evidence="3 6" id="KW-0560">Oxidoreductase</keyword>
<dbReference type="PANTHER" id="PTHR24296">
    <property type="entry name" value="CYTOCHROME P450"/>
    <property type="match status" value="1"/>
</dbReference>
<comment type="similarity">
    <text evidence="1 6">Belongs to the cytochrome P450 family.</text>
</comment>
<dbReference type="AlphaFoldDB" id="A0A9N8V6Y8"/>
<dbReference type="InterPro" id="IPR017972">
    <property type="entry name" value="Cyt_P450_CS"/>
</dbReference>
<evidence type="ECO:0000256" key="6">
    <source>
        <dbReference type="RuleBase" id="RU000461"/>
    </source>
</evidence>
<dbReference type="Gene3D" id="1.10.630.10">
    <property type="entry name" value="Cytochrome P450"/>
    <property type="match status" value="1"/>
</dbReference>
<dbReference type="InterPro" id="IPR036396">
    <property type="entry name" value="Cyt_P450_sf"/>
</dbReference>
<evidence type="ECO:0000313" key="9">
    <source>
        <dbReference type="Proteomes" id="UP000789375"/>
    </source>
</evidence>
<evidence type="ECO:0000313" key="8">
    <source>
        <dbReference type="EMBL" id="CAG8440405.1"/>
    </source>
</evidence>
<keyword evidence="7" id="KW-0472">Membrane</keyword>
<dbReference type="GO" id="GO:0005506">
    <property type="term" value="F:iron ion binding"/>
    <property type="evidence" value="ECO:0007669"/>
    <property type="project" value="InterPro"/>
</dbReference>
<sequence>MEVVEIITVVFVGLLGILIYLLIKYPDRSIGTKPRTDLNGPKGYPLIGNLLDIHKDNKGLLMFMCETLAKYGPNATFTLPGMGRVITINNPEGIEHVLKTNFENYHKSPLLYDIVYKVFGDGIFNTNGNAWRMQRKLSSHLFNTRNFREIFCVVFKKDTEIVLNTLDKLARTGETFDLQDLFFRFTMDSFVKITFGIDLKCLENPKEPVKFASAFDFAQRVISNRIENPFWKFTELFTEEGRTMRESCDYLSTFAYDIIKNHRNNPEALKNPRDILNIFMNAQHDNGEKLSDKELRDVVINFIIAGRDTTAQTLSWMMYNLMAEPSVEEKLVKEVNSLLTPENPISNYENIKLFQYTQAAFYETLRLHPIVPKTLRICLKDDVLPNGIPIYAGDMVNWSSWSMGRDERIWGNDAKQFNPERFFNSEDGLKPSQYKFVSFNAGPRLCLGQHFATVEAIMLATAVLRKFKFEMVPGQKCPPDYARSITLPMKDPLLVKVRYRG</sequence>
<feature type="transmembrane region" description="Helical" evidence="7">
    <location>
        <begin position="6"/>
        <end position="23"/>
    </location>
</feature>
<dbReference type="Pfam" id="PF00067">
    <property type="entry name" value="p450"/>
    <property type="match status" value="1"/>
</dbReference>
<keyword evidence="2 5" id="KW-0479">Metal-binding</keyword>
<dbReference type="SUPFAM" id="SSF48264">
    <property type="entry name" value="Cytochrome P450"/>
    <property type="match status" value="1"/>
</dbReference>
<keyword evidence="6" id="KW-0503">Monooxygenase</keyword>
<dbReference type="PRINTS" id="PR00463">
    <property type="entry name" value="EP450I"/>
</dbReference>
<evidence type="ECO:0000256" key="7">
    <source>
        <dbReference type="SAM" id="Phobius"/>
    </source>
</evidence>
<evidence type="ECO:0000256" key="1">
    <source>
        <dbReference type="ARBA" id="ARBA00010617"/>
    </source>
</evidence>
<dbReference type="EMBL" id="CAJVPP010000079">
    <property type="protein sequence ID" value="CAG8440405.1"/>
    <property type="molecule type" value="Genomic_DNA"/>
</dbReference>
<dbReference type="GO" id="GO:0016705">
    <property type="term" value="F:oxidoreductase activity, acting on paired donors, with incorporation or reduction of molecular oxygen"/>
    <property type="evidence" value="ECO:0007669"/>
    <property type="project" value="InterPro"/>
</dbReference>
<evidence type="ECO:0000256" key="3">
    <source>
        <dbReference type="ARBA" id="ARBA00023002"/>
    </source>
</evidence>
<accession>A0A9N8V6Y8</accession>
<dbReference type="PRINTS" id="PR00385">
    <property type="entry name" value="P450"/>
</dbReference>
<comment type="cofactor">
    <cofactor evidence="5">
        <name>heme</name>
        <dbReference type="ChEBI" id="CHEBI:30413"/>
    </cofactor>
</comment>
<dbReference type="Proteomes" id="UP000789375">
    <property type="component" value="Unassembled WGS sequence"/>
</dbReference>
<dbReference type="GO" id="GO:0020037">
    <property type="term" value="F:heme binding"/>
    <property type="evidence" value="ECO:0007669"/>
    <property type="project" value="InterPro"/>
</dbReference>
<keyword evidence="7" id="KW-0812">Transmembrane</keyword>